<dbReference type="PANTHER" id="PTHR43019:SF23">
    <property type="entry name" value="PROTEASE DO-LIKE 5, CHLOROPLASTIC"/>
    <property type="match status" value="1"/>
</dbReference>
<evidence type="ECO:0000256" key="1">
    <source>
        <dbReference type="SAM" id="SignalP"/>
    </source>
</evidence>
<organism evidence="3 4">
    <name type="scientific">Roseovarius aquimarinus</name>
    <dbReference type="NCBI Taxonomy" id="1229156"/>
    <lineage>
        <taxon>Bacteria</taxon>
        <taxon>Pseudomonadati</taxon>
        <taxon>Pseudomonadota</taxon>
        <taxon>Alphaproteobacteria</taxon>
        <taxon>Rhodobacterales</taxon>
        <taxon>Roseobacteraceae</taxon>
        <taxon>Roseovarius</taxon>
    </lineage>
</organism>
<evidence type="ECO:0000259" key="2">
    <source>
        <dbReference type="Pfam" id="PF01471"/>
    </source>
</evidence>
<reference evidence="3 4" key="1">
    <citation type="submission" date="2024-10" db="EMBL/GenBank/DDBJ databases">
        <authorList>
            <person name="Yang X.-N."/>
        </authorList>
    </citation>
    <scope>NUCLEOTIDE SEQUENCE [LARGE SCALE GENOMIC DNA]</scope>
    <source>
        <strain evidence="3 4">CAU 1059</strain>
    </source>
</reference>
<dbReference type="InterPro" id="IPR002477">
    <property type="entry name" value="Peptidoglycan-bd-like"/>
</dbReference>
<dbReference type="SUPFAM" id="SSF47090">
    <property type="entry name" value="PGBD-like"/>
    <property type="match status" value="1"/>
</dbReference>
<proteinExistence type="predicted"/>
<gene>
    <name evidence="3" type="ORF">ACGRVM_12460</name>
</gene>
<dbReference type="SUPFAM" id="SSF50494">
    <property type="entry name" value="Trypsin-like serine proteases"/>
    <property type="match status" value="1"/>
</dbReference>
<dbReference type="InterPro" id="IPR009003">
    <property type="entry name" value="Peptidase_S1_PA"/>
</dbReference>
<comment type="caution">
    <text evidence="3">The sequence shown here is derived from an EMBL/GenBank/DDBJ whole genome shotgun (WGS) entry which is preliminary data.</text>
</comment>
<dbReference type="Pfam" id="PF13365">
    <property type="entry name" value="Trypsin_2"/>
    <property type="match status" value="1"/>
</dbReference>
<accession>A0ABW7I935</accession>
<dbReference type="PANTHER" id="PTHR43019">
    <property type="entry name" value="SERINE ENDOPROTEASE DEGS"/>
    <property type="match status" value="1"/>
</dbReference>
<feature type="domain" description="Peptidoglycan binding-like" evidence="2">
    <location>
        <begin position="180"/>
        <end position="232"/>
    </location>
</feature>
<name>A0ABW7I935_9RHOB</name>
<dbReference type="Proteomes" id="UP001607157">
    <property type="component" value="Unassembled WGS sequence"/>
</dbReference>
<keyword evidence="4" id="KW-1185">Reference proteome</keyword>
<dbReference type="RefSeq" id="WP_377172120.1">
    <property type="nucleotide sequence ID" value="NZ_JBHTJC010000003.1"/>
</dbReference>
<dbReference type="InterPro" id="IPR036365">
    <property type="entry name" value="PGBD-like_sf"/>
</dbReference>
<keyword evidence="1" id="KW-0732">Signal</keyword>
<evidence type="ECO:0000313" key="4">
    <source>
        <dbReference type="Proteomes" id="UP001607157"/>
    </source>
</evidence>
<dbReference type="Pfam" id="PF01471">
    <property type="entry name" value="PG_binding_1"/>
    <property type="match status" value="1"/>
</dbReference>
<feature type="signal peptide" evidence="1">
    <location>
        <begin position="1"/>
        <end position="21"/>
    </location>
</feature>
<evidence type="ECO:0000313" key="3">
    <source>
        <dbReference type="EMBL" id="MFH0254709.1"/>
    </source>
</evidence>
<sequence length="603" mass="63425">MKRSFLAAIAVVMLGASGALAQQSGDAAGAGSRLVWVQIEAQPNLAEINEALRRRSAELNDVNGFDLDGSGWYVVALGPYEADDAQEILTRLRREGAIPRDSYIAESSDYARQIWPIGADLLADGAEAAPEPITAEDLAAVTPEPVPAAEPESLPEIEPEPEIVDETPREARASEAELSREARADLQIALQWAGFYDGAIDAAFGAGTRRSMANWQGANGFEPTGILTTLQRAELLRQYNAVLEGMGMALVSDEEAGIAIKLPLGVVGFARYEPPFAQFDATGDLPARALLISQEGTQDTLFGLYDIMQTLEIVPEDGPRERRGDSFTLIGENAKMISHTEASLENGQIKGFTLIWPTGDEDRRARVLSRMQQSFTRFDGVLDPAAGSNDAQSIDLVSGLEIRKPLMTRSGFYVDARGTVVTSAEIVGACGHITIEDHIDATIAASDADLGVAVLRPESSVAPIGVAALAQDAPRLQSEVTLSGYSYGGVLGAPSLTFGTVADIRGLDGTETVSRLALNALEGDVGGPVLDAGGAVIGMLLPRKQDGRMLPEDVAFAADAEALSAILTAAGSAPAAAQPGAALAPAQMADRANGMTVLVSCWE</sequence>
<dbReference type="EMBL" id="JBIHMM010000003">
    <property type="protein sequence ID" value="MFH0254709.1"/>
    <property type="molecule type" value="Genomic_DNA"/>
</dbReference>
<feature type="chain" id="PRO_5046362911" evidence="1">
    <location>
        <begin position="22"/>
        <end position="603"/>
    </location>
</feature>
<dbReference type="InterPro" id="IPR036366">
    <property type="entry name" value="PGBDSf"/>
</dbReference>
<protein>
    <submittedName>
        <fullName evidence="3">Trypsin-like peptidase domain-containing protein</fullName>
    </submittedName>
</protein>
<dbReference type="Gene3D" id="1.10.101.10">
    <property type="entry name" value="PGBD-like superfamily/PGBD"/>
    <property type="match status" value="1"/>
</dbReference>
<dbReference type="Gene3D" id="2.40.10.120">
    <property type="match status" value="1"/>
</dbReference>